<keyword evidence="2" id="KW-1185">Reference proteome</keyword>
<dbReference type="STRING" id="63737.Npun_F5556"/>
<reference evidence="2" key="1">
    <citation type="submission" date="2008-04" db="EMBL/GenBank/DDBJ databases">
        <title>Complete sequence of chromosome of Nostoc punctiforme ATCC 29133.</title>
        <authorList>
            <consortium name="US DOE Joint Genome Institute"/>
            <person name="Copeland A."/>
            <person name="Lucas S."/>
            <person name="Lapidus A."/>
            <person name="Glavina del Rio T."/>
            <person name="Dalin E."/>
            <person name="Tice H."/>
            <person name="Pitluck S."/>
            <person name="Chain P."/>
            <person name="Malfatti S."/>
            <person name="Shin M."/>
            <person name="Vergez L."/>
            <person name="Schmutz J."/>
            <person name="Larimer F."/>
            <person name="Land M."/>
            <person name="Hauser L."/>
            <person name="Kyrpides N."/>
            <person name="Kim E."/>
            <person name="Meeks J.C."/>
            <person name="Elhai J."/>
            <person name="Campbell E.L."/>
            <person name="Thiel T."/>
            <person name="Longmire J."/>
            <person name="Potts M."/>
            <person name="Atlas R."/>
        </authorList>
    </citation>
    <scope>NUCLEOTIDE SEQUENCE [LARGE SCALE GENOMIC DNA]</scope>
    <source>
        <strain evidence="2">ATCC 29133 / PCC 73102</strain>
    </source>
</reference>
<organism evidence="1 2">
    <name type="scientific">Nostoc punctiforme (strain ATCC 29133 / PCC 73102)</name>
    <dbReference type="NCBI Taxonomy" id="63737"/>
    <lineage>
        <taxon>Bacteria</taxon>
        <taxon>Bacillati</taxon>
        <taxon>Cyanobacteriota</taxon>
        <taxon>Cyanophyceae</taxon>
        <taxon>Nostocales</taxon>
        <taxon>Nostocaceae</taxon>
        <taxon>Nostoc</taxon>
    </lineage>
</organism>
<sequence>MTIRIYRRDSMLVILMDEQILAPEQVCQSCLLADRSGQPRWRGGELRCGQAIRKLTQQQPDQYECMMGFRIAHIE</sequence>
<evidence type="ECO:0000313" key="1">
    <source>
        <dbReference type="EMBL" id="ACC83861.1"/>
    </source>
</evidence>
<proteinExistence type="predicted"/>
<accession>B2J6T5</accession>
<reference evidence="1 2" key="2">
    <citation type="journal article" date="2013" name="Plant Physiol.">
        <title>A Nostoc punctiforme Sugar Transporter Necessary to Establish a Cyanobacterium-Plant Symbiosis.</title>
        <authorList>
            <person name="Ekman M."/>
            <person name="Picossi S."/>
            <person name="Campbell E.L."/>
            <person name="Meeks J.C."/>
            <person name="Flores E."/>
        </authorList>
    </citation>
    <scope>NUCLEOTIDE SEQUENCE [LARGE SCALE GENOMIC DNA]</scope>
    <source>
        <strain evidence="2">ATCC 29133 / PCC 73102</strain>
    </source>
</reference>
<evidence type="ECO:0000313" key="2">
    <source>
        <dbReference type="Proteomes" id="UP000001191"/>
    </source>
</evidence>
<name>B2J6T5_NOSP7</name>
<dbReference type="HOGENOM" id="CLU_2857959_0_0_3"/>
<gene>
    <name evidence="1" type="ordered locus">Npun_F5556</name>
</gene>
<dbReference type="KEGG" id="npu:Npun_F5556"/>
<dbReference type="Proteomes" id="UP000001191">
    <property type="component" value="Chromosome"/>
</dbReference>
<dbReference type="EMBL" id="CP001037">
    <property type="protein sequence ID" value="ACC83861.1"/>
    <property type="molecule type" value="Genomic_DNA"/>
</dbReference>
<dbReference type="AlphaFoldDB" id="B2J6T5"/>
<protein>
    <submittedName>
        <fullName evidence="1">Uncharacterized protein</fullName>
    </submittedName>
</protein>
<dbReference type="PhylomeDB" id="B2J6T5"/>
<dbReference type="EnsemblBacteria" id="ACC83861">
    <property type="protein sequence ID" value="ACC83861"/>
    <property type="gene ID" value="Npun_F5556"/>
</dbReference>
<dbReference type="eggNOG" id="ENOG50330SB">
    <property type="taxonomic scope" value="Bacteria"/>
</dbReference>